<sequence>MQIEFNFFAKQEDVMSVSPWSFIKNQKGQTAIIIALFVLAVTFFIALAIGHLILNQQQIRRNLVKSAQAYYAAESGVEDSLYRIIKGKKYEANNTLTFDEGSAEINIADESGQKIVVSKGIATQRVRKIRAVLKISGTDIAFHYGAQVGRGGLRIQNNARIIGNVYSNGSIDGAGTTKDYSETCPSSASCITDDVWVAGGVASDPDQQWTSQNSDFPFGIKVGPTDYLDTAQSFIPSTSEVLNIVSFYIKKVGSPPDQTVKILTNDSGSPSTVSLGSGTLKSSKVTTEYSWIDVSLDPSPSLTAGFTYWIMINAAKDNNNYWIWGKDSTDSYLSGTGKYTRDWTRGTGWTDVGGDLNFKTWMGGIITYLDGTWVGVDAHANSITDSNITNDAYYQTSEDTFVHGISYPGSPDPATKDLPISYAQIQDWEAAAQAGGVIDGNYNPPDGSSLGPIKINGSLTFPSGGTVTITGPVWVTGKILAENNVIIKLQEGLAAGYPIIADNPSDQASFGQIELNNNVITQDATEGGKLLFVATNRSTSLFNPAIWLHNNVNKDVAQSIIFSLNGLIVVENNAKFKEITGYGLYLANNAEIVYEAGLIHASFSSGPGAGWTITDWRETQ</sequence>
<dbReference type="Proteomes" id="UP000231550">
    <property type="component" value="Unassembled WGS sequence"/>
</dbReference>
<comment type="caution">
    <text evidence="2">The sequence shown here is derived from an EMBL/GenBank/DDBJ whole genome shotgun (WGS) entry which is preliminary data.</text>
</comment>
<evidence type="ECO:0000256" key="1">
    <source>
        <dbReference type="SAM" id="Phobius"/>
    </source>
</evidence>
<keyword evidence="1" id="KW-1133">Transmembrane helix</keyword>
<reference evidence="2 3" key="1">
    <citation type="submission" date="2017-09" db="EMBL/GenBank/DDBJ databases">
        <title>Depth-based differentiation of microbial function through sediment-hosted aquifers and enrichment of novel symbionts in the deep terrestrial subsurface.</title>
        <authorList>
            <person name="Probst A.J."/>
            <person name="Ladd B."/>
            <person name="Jarett J.K."/>
            <person name="Geller-Mcgrath D.E."/>
            <person name="Sieber C.M."/>
            <person name="Emerson J.B."/>
            <person name="Anantharaman K."/>
            <person name="Thomas B.C."/>
            <person name="Malmstrom R."/>
            <person name="Stieglmeier M."/>
            <person name="Klingl A."/>
            <person name="Woyke T."/>
            <person name="Ryan C.M."/>
            <person name="Banfield J.F."/>
        </authorList>
    </citation>
    <scope>NUCLEOTIDE SEQUENCE [LARGE SCALE GENOMIC DNA]</scope>
    <source>
        <strain evidence="2">CG11_big_fil_rev_8_21_14_0_20_44_10</strain>
    </source>
</reference>
<gene>
    <name evidence="2" type="ORF">COV85_02320</name>
</gene>
<keyword evidence="1" id="KW-0472">Membrane</keyword>
<organism evidence="2 3">
    <name type="scientific">Candidatus Portnoybacteria bacterium CG11_big_fil_rev_8_21_14_0_20_44_10</name>
    <dbReference type="NCBI Taxonomy" id="1974818"/>
    <lineage>
        <taxon>Bacteria</taxon>
        <taxon>Candidatus Portnoyibacteriota</taxon>
    </lineage>
</organism>
<proteinExistence type="predicted"/>
<evidence type="ECO:0000313" key="2">
    <source>
        <dbReference type="EMBL" id="PIQ74403.1"/>
    </source>
</evidence>
<dbReference type="EMBL" id="PCVN01000056">
    <property type="protein sequence ID" value="PIQ74403.1"/>
    <property type="molecule type" value="Genomic_DNA"/>
</dbReference>
<dbReference type="AlphaFoldDB" id="A0A2H0KQH4"/>
<evidence type="ECO:0000313" key="3">
    <source>
        <dbReference type="Proteomes" id="UP000231550"/>
    </source>
</evidence>
<keyword evidence="1" id="KW-0812">Transmembrane</keyword>
<protein>
    <submittedName>
        <fullName evidence="2">Uncharacterized protein</fullName>
    </submittedName>
</protein>
<name>A0A2H0KQH4_9BACT</name>
<feature type="transmembrane region" description="Helical" evidence="1">
    <location>
        <begin position="31"/>
        <end position="54"/>
    </location>
</feature>
<accession>A0A2H0KQH4</accession>